<evidence type="ECO:0000313" key="2">
    <source>
        <dbReference type="Proteomes" id="UP000321464"/>
    </source>
</evidence>
<accession>A0A512AR73</accession>
<name>A0A512AR73_9SPHN</name>
<dbReference type="Proteomes" id="UP000321464">
    <property type="component" value="Unassembled WGS sequence"/>
</dbReference>
<dbReference type="AlphaFoldDB" id="A0A512AR73"/>
<protein>
    <submittedName>
        <fullName evidence="1">Uncharacterized protein</fullName>
    </submittedName>
</protein>
<organism evidence="1 2">
    <name type="scientific">Novosphingobium sediminis</name>
    <dbReference type="NCBI Taxonomy" id="707214"/>
    <lineage>
        <taxon>Bacteria</taxon>
        <taxon>Pseudomonadati</taxon>
        <taxon>Pseudomonadota</taxon>
        <taxon>Alphaproteobacteria</taxon>
        <taxon>Sphingomonadales</taxon>
        <taxon>Sphingomonadaceae</taxon>
        <taxon>Novosphingobium</taxon>
    </lineage>
</organism>
<sequence>MHWQQTIAQQATLQIGQVANVWETQDAEWRPLAGAKGRGGGEALFRFAYWAKLRGKSTHVNKRPAFAFHKGISYDGA</sequence>
<evidence type="ECO:0000313" key="1">
    <source>
        <dbReference type="EMBL" id="GEO02214.1"/>
    </source>
</evidence>
<reference evidence="1 2" key="1">
    <citation type="submission" date="2019-07" db="EMBL/GenBank/DDBJ databases">
        <title>Whole genome shotgun sequence of Novosphingobium sediminis NBRC 106119.</title>
        <authorList>
            <person name="Hosoyama A."/>
            <person name="Uohara A."/>
            <person name="Ohji S."/>
            <person name="Ichikawa N."/>
        </authorList>
    </citation>
    <scope>NUCLEOTIDE SEQUENCE [LARGE SCALE GENOMIC DNA]</scope>
    <source>
        <strain evidence="1 2">NBRC 106119</strain>
    </source>
</reference>
<dbReference type="EMBL" id="BJYR01000040">
    <property type="protein sequence ID" value="GEO02214.1"/>
    <property type="molecule type" value="Genomic_DNA"/>
</dbReference>
<keyword evidence="2" id="KW-1185">Reference proteome</keyword>
<gene>
    <name evidence="1" type="ORF">NSE01_40460</name>
</gene>
<comment type="caution">
    <text evidence="1">The sequence shown here is derived from an EMBL/GenBank/DDBJ whole genome shotgun (WGS) entry which is preliminary data.</text>
</comment>
<proteinExistence type="predicted"/>